<dbReference type="PANTHER" id="PTHR23301">
    <property type="entry name" value="CHITIN BINDING PERITROPHIN-A"/>
    <property type="match status" value="1"/>
</dbReference>
<keyword evidence="5" id="KW-0325">Glycoprotein</keyword>
<keyword evidence="4" id="KW-1015">Disulfide bond</keyword>
<organism evidence="9 10">
    <name type="scientific">Culex pipiens pipiens</name>
    <name type="common">Northern house mosquito</name>
    <dbReference type="NCBI Taxonomy" id="38569"/>
    <lineage>
        <taxon>Eukaryota</taxon>
        <taxon>Metazoa</taxon>
        <taxon>Ecdysozoa</taxon>
        <taxon>Arthropoda</taxon>
        <taxon>Hexapoda</taxon>
        <taxon>Insecta</taxon>
        <taxon>Pterygota</taxon>
        <taxon>Neoptera</taxon>
        <taxon>Endopterygota</taxon>
        <taxon>Diptera</taxon>
        <taxon>Nematocera</taxon>
        <taxon>Culicoidea</taxon>
        <taxon>Culicidae</taxon>
        <taxon>Culicinae</taxon>
        <taxon>Culicini</taxon>
        <taxon>Culex</taxon>
        <taxon>Culex</taxon>
    </lineage>
</organism>
<feature type="compositionally biased region" description="Low complexity" evidence="6">
    <location>
        <begin position="55"/>
        <end position="82"/>
    </location>
</feature>
<evidence type="ECO:0000256" key="6">
    <source>
        <dbReference type="SAM" id="MobiDB-lite"/>
    </source>
</evidence>
<keyword evidence="10" id="KW-1185">Reference proteome</keyword>
<dbReference type="Pfam" id="PF01607">
    <property type="entry name" value="CBM_14"/>
    <property type="match status" value="6"/>
</dbReference>
<dbReference type="GO" id="GO:0008061">
    <property type="term" value="F:chitin binding"/>
    <property type="evidence" value="ECO:0007669"/>
    <property type="project" value="UniProtKB-KW"/>
</dbReference>
<dbReference type="Gene3D" id="2.170.140.10">
    <property type="entry name" value="Chitin binding domain"/>
    <property type="match status" value="5"/>
</dbReference>
<dbReference type="InterPro" id="IPR002557">
    <property type="entry name" value="Chitin-bd_dom"/>
</dbReference>
<sequence length="503" mass="55616">MRYTLLLVVLAFLATANAMPRSSNRCTDELSCWDGEETEITGFKKGSSSEESSEESSSSSEENSSEENSSGKTTTTSATVTTEENDSTTGEPATTVAPPNYTAMCRGIVVDLLPNPVDCTQFVLCVMGRFEVNQCEEGHIFYPSVRVCGVGIQLLALLVVSVSFVTAQSRGYDEVCLGANTTYVASPISCEYYYLCLDGTAYGYSCDDGKWFSTELQACVPPEESDCDIEQAPELPTAPPPTPDPVCDGVPSYTYVRSMETCQYYYMCIDQVAYLLSCPKGFWFNEEAQRCGNRYEFECDLEPSTPTPPPPPPNPCADQPNFGFIQDPSYCYRFSMCMNGYPFPMVCWDGLWFDYEAQTCVDPSETECGATTPPPNPPPPAPEICRDVEDGLRVLHYRFCNEYFTCNGEVGTPTICPDGDWFDEQSQACVHPMDAYCPHGGQQRPPTPNVCRGVEDGDLVPAPDSCSYYYVCANEEGYRVACPPDQYFDVYRQSCEYSAICNL</sequence>
<feature type="domain" description="Chitin-binding type-2" evidence="8">
    <location>
        <begin position="102"/>
        <end position="148"/>
    </location>
</feature>
<dbReference type="PROSITE" id="PS50940">
    <property type="entry name" value="CHIT_BIND_II"/>
    <property type="match status" value="6"/>
</dbReference>
<evidence type="ECO:0000256" key="1">
    <source>
        <dbReference type="ARBA" id="ARBA00022669"/>
    </source>
</evidence>
<dbReference type="PANTHER" id="PTHR23301:SF106">
    <property type="entry name" value="CHITIN-BINDING TYPE-2 DOMAIN-CONTAINING PROTEIN-RELATED"/>
    <property type="match status" value="1"/>
</dbReference>
<dbReference type="Gene3D" id="3.20.20.80">
    <property type="entry name" value="Glycosidases"/>
    <property type="match status" value="1"/>
</dbReference>
<feature type="domain" description="Chitin-binding type-2" evidence="8">
    <location>
        <begin position="244"/>
        <end position="301"/>
    </location>
</feature>
<dbReference type="AlphaFoldDB" id="A0ABD1DVR8"/>
<name>A0ABD1DVR8_CULPP</name>
<evidence type="ECO:0000259" key="8">
    <source>
        <dbReference type="PROSITE" id="PS50940"/>
    </source>
</evidence>
<evidence type="ECO:0000256" key="4">
    <source>
        <dbReference type="ARBA" id="ARBA00023157"/>
    </source>
</evidence>
<accession>A0ABD1DVR8</accession>
<evidence type="ECO:0000256" key="3">
    <source>
        <dbReference type="ARBA" id="ARBA00022737"/>
    </source>
</evidence>
<dbReference type="InterPro" id="IPR036508">
    <property type="entry name" value="Chitin-bd_dom_sf"/>
</dbReference>
<keyword evidence="2 7" id="KW-0732">Signal</keyword>
<feature type="region of interest" description="Disordered" evidence="6">
    <location>
        <begin position="41"/>
        <end position="96"/>
    </location>
</feature>
<evidence type="ECO:0000256" key="2">
    <source>
        <dbReference type="ARBA" id="ARBA00022729"/>
    </source>
</evidence>
<dbReference type="InterPro" id="IPR051940">
    <property type="entry name" value="Chitin_bind-dev_reg"/>
</dbReference>
<keyword evidence="1" id="KW-0147">Chitin-binding</keyword>
<evidence type="ECO:0000256" key="5">
    <source>
        <dbReference type="ARBA" id="ARBA00023180"/>
    </source>
</evidence>
<dbReference type="Proteomes" id="UP001562425">
    <property type="component" value="Unassembled WGS sequence"/>
</dbReference>
<feature type="domain" description="Chitin-binding type-2" evidence="8">
    <location>
        <begin position="382"/>
        <end position="439"/>
    </location>
</feature>
<feature type="chain" id="PRO_5044832544" description="Chitin-binding type-2 domain-containing protein" evidence="7">
    <location>
        <begin position="19"/>
        <end position="503"/>
    </location>
</feature>
<keyword evidence="3" id="KW-0677">Repeat</keyword>
<feature type="domain" description="Chitin-binding type-2" evidence="8">
    <location>
        <begin position="313"/>
        <end position="370"/>
    </location>
</feature>
<feature type="domain" description="Chitin-binding type-2" evidence="8">
    <location>
        <begin position="448"/>
        <end position="503"/>
    </location>
</feature>
<comment type="caution">
    <text evidence="9">The sequence shown here is derived from an EMBL/GenBank/DDBJ whole genome shotgun (WGS) entry which is preliminary data.</text>
</comment>
<dbReference type="SUPFAM" id="SSF57625">
    <property type="entry name" value="Invertebrate chitin-binding proteins"/>
    <property type="match status" value="6"/>
</dbReference>
<dbReference type="EMBL" id="JBEHCU010001084">
    <property type="protein sequence ID" value="KAL1403840.1"/>
    <property type="molecule type" value="Genomic_DNA"/>
</dbReference>
<evidence type="ECO:0000313" key="9">
    <source>
        <dbReference type="EMBL" id="KAL1403840.1"/>
    </source>
</evidence>
<evidence type="ECO:0000313" key="10">
    <source>
        <dbReference type="Proteomes" id="UP001562425"/>
    </source>
</evidence>
<proteinExistence type="predicted"/>
<reference evidence="9 10" key="1">
    <citation type="submission" date="2024-05" db="EMBL/GenBank/DDBJ databases">
        <title>Culex pipiens pipiens assembly and annotation.</title>
        <authorList>
            <person name="Alout H."/>
            <person name="Durand T."/>
        </authorList>
    </citation>
    <scope>NUCLEOTIDE SEQUENCE [LARGE SCALE GENOMIC DNA]</scope>
    <source>
        <strain evidence="9">HA-2024</strain>
        <tissue evidence="9">Whole body</tissue>
    </source>
</reference>
<gene>
    <name evidence="9" type="ORF">pipiens_005534</name>
</gene>
<feature type="signal peptide" evidence="7">
    <location>
        <begin position="1"/>
        <end position="18"/>
    </location>
</feature>
<dbReference type="SMART" id="SM00494">
    <property type="entry name" value="ChtBD2"/>
    <property type="match status" value="6"/>
</dbReference>
<evidence type="ECO:0000256" key="7">
    <source>
        <dbReference type="SAM" id="SignalP"/>
    </source>
</evidence>
<feature type="domain" description="Chitin-binding type-2" evidence="8">
    <location>
        <begin position="173"/>
        <end position="229"/>
    </location>
</feature>
<protein>
    <recommendedName>
        <fullName evidence="8">Chitin-binding type-2 domain-containing protein</fullName>
    </recommendedName>
</protein>